<dbReference type="PROSITE" id="PS51077">
    <property type="entry name" value="HTH_ICLR"/>
    <property type="match status" value="1"/>
</dbReference>
<sequence length="314" mass="34073">MDEHERRKAKTAPRARKTGAKSRSPETPTPAAAPDGDGAAGAASRSTVPLLYEDGDLGARHASDRKFVWALARGLEILRAFRPGQGPLGNSELAEITGLPKATVSRLTYTLTELGYLTFIKRLGKYEPAPSILALGYPVLSNMRVRQIAHDYMQQLANHANASVALASRDRLSMIYVDECSSSALTTLRLDIGSRVPIATTALGRAFLAGLNEAERDVILFHLQRVHGADWPELDGRIKDAIAEVEDRGFCYVDHEWKRDVRGVGVPLLSADGSTVMAMNCAGPAFALEPARLQQDLGPRLVHLCRSIGPMIGR</sequence>
<keyword evidence="2 7" id="KW-0238">DNA-binding</keyword>
<evidence type="ECO:0000256" key="1">
    <source>
        <dbReference type="ARBA" id="ARBA00023015"/>
    </source>
</evidence>
<dbReference type="GO" id="GO:0003700">
    <property type="term" value="F:DNA-binding transcription factor activity"/>
    <property type="evidence" value="ECO:0007669"/>
    <property type="project" value="TreeGrafter"/>
</dbReference>
<evidence type="ECO:0000259" key="5">
    <source>
        <dbReference type="PROSITE" id="PS51077"/>
    </source>
</evidence>
<dbReference type="InterPro" id="IPR005471">
    <property type="entry name" value="Tscrpt_reg_IclR_N"/>
</dbReference>
<dbReference type="InterPro" id="IPR050707">
    <property type="entry name" value="HTH_MetabolicPath_Reg"/>
</dbReference>
<evidence type="ECO:0000256" key="2">
    <source>
        <dbReference type="ARBA" id="ARBA00023125"/>
    </source>
</evidence>
<evidence type="ECO:0000259" key="6">
    <source>
        <dbReference type="PROSITE" id="PS51078"/>
    </source>
</evidence>
<dbReference type="InterPro" id="IPR014757">
    <property type="entry name" value="Tscrpt_reg_IclR_C"/>
</dbReference>
<feature type="compositionally biased region" description="Low complexity" evidence="4">
    <location>
        <begin position="29"/>
        <end position="43"/>
    </location>
</feature>
<keyword evidence="3" id="KW-0804">Transcription</keyword>
<dbReference type="SMART" id="SM00346">
    <property type="entry name" value="HTH_ICLR"/>
    <property type="match status" value="1"/>
</dbReference>
<dbReference type="EMBL" id="JACIGI010000005">
    <property type="protein sequence ID" value="MBB4285191.1"/>
    <property type="molecule type" value="Genomic_DNA"/>
</dbReference>
<evidence type="ECO:0000313" key="8">
    <source>
        <dbReference type="Proteomes" id="UP000555728"/>
    </source>
</evidence>
<keyword evidence="8" id="KW-1185">Reference proteome</keyword>
<protein>
    <submittedName>
        <fullName evidence="7">DNA-binding IclR family transcriptional regulator</fullName>
    </submittedName>
</protein>
<gene>
    <name evidence="7" type="ORF">GGD88_000908</name>
</gene>
<dbReference type="Gene3D" id="3.30.450.40">
    <property type="match status" value="1"/>
</dbReference>
<dbReference type="PROSITE" id="PS51078">
    <property type="entry name" value="ICLR_ED"/>
    <property type="match status" value="1"/>
</dbReference>
<dbReference type="InterPro" id="IPR029016">
    <property type="entry name" value="GAF-like_dom_sf"/>
</dbReference>
<dbReference type="GO" id="GO:0045892">
    <property type="term" value="P:negative regulation of DNA-templated transcription"/>
    <property type="evidence" value="ECO:0007669"/>
    <property type="project" value="TreeGrafter"/>
</dbReference>
<dbReference type="SUPFAM" id="SSF55781">
    <property type="entry name" value="GAF domain-like"/>
    <property type="match status" value="1"/>
</dbReference>
<dbReference type="Pfam" id="PF09339">
    <property type="entry name" value="HTH_IclR"/>
    <property type="match status" value="1"/>
</dbReference>
<feature type="compositionally biased region" description="Basic residues" evidence="4">
    <location>
        <begin position="7"/>
        <end position="20"/>
    </location>
</feature>
<comment type="caution">
    <text evidence="7">The sequence shown here is derived from an EMBL/GenBank/DDBJ whole genome shotgun (WGS) entry which is preliminary data.</text>
</comment>
<evidence type="ECO:0000313" key="7">
    <source>
        <dbReference type="EMBL" id="MBB4285191.1"/>
    </source>
</evidence>
<evidence type="ECO:0000256" key="3">
    <source>
        <dbReference type="ARBA" id="ARBA00023163"/>
    </source>
</evidence>
<dbReference type="RefSeq" id="WP_184432150.1">
    <property type="nucleotide sequence ID" value="NZ_JACIGI010000005.1"/>
</dbReference>
<name>A0A7W6RY24_9PROT</name>
<dbReference type="Pfam" id="PF01614">
    <property type="entry name" value="IclR_C"/>
    <property type="match status" value="1"/>
</dbReference>
<dbReference type="AlphaFoldDB" id="A0A7W6RY24"/>
<dbReference type="PANTHER" id="PTHR30136:SF33">
    <property type="entry name" value="TRANSCRIPTIONAL REGULATORY PROTEIN"/>
    <property type="match status" value="1"/>
</dbReference>
<feature type="domain" description="HTH iclR-type" evidence="5">
    <location>
        <begin position="68"/>
        <end position="130"/>
    </location>
</feature>
<proteinExistence type="predicted"/>
<dbReference type="Proteomes" id="UP000555728">
    <property type="component" value="Unassembled WGS sequence"/>
</dbReference>
<organism evidence="7 8">
    <name type="scientific">Roseospira goensis</name>
    <dbReference type="NCBI Taxonomy" id="391922"/>
    <lineage>
        <taxon>Bacteria</taxon>
        <taxon>Pseudomonadati</taxon>
        <taxon>Pseudomonadota</taxon>
        <taxon>Alphaproteobacteria</taxon>
        <taxon>Rhodospirillales</taxon>
        <taxon>Rhodospirillaceae</taxon>
        <taxon>Roseospira</taxon>
    </lineage>
</organism>
<keyword evidence="1" id="KW-0805">Transcription regulation</keyword>
<feature type="domain" description="IclR-ED" evidence="6">
    <location>
        <begin position="131"/>
        <end position="314"/>
    </location>
</feature>
<dbReference type="Gene3D" id="1.10.10.10">
    <property type="entry name" value="Winged helix-like DNA-binding domain superfamily/Winged helix DNA-binding domain"/>
    <property type="match status" value="1"/>
</dbReference>
<evidence type="ECO:0000256" key="4">
    <source>
        <dbReference type="SAM" id="MobiDB-lite"/>
    </source>
</evidence>
<dbReference type="SUPFAM" id="SSF46785">
    <property type="entry name" value="Winged helix' DNA-binding domain"/>
    <property type="match status" value="1"/>
</dbReference>
<dbReference type="InterPro" id="IPR036388">
    <property type="entry name" value="WH-like_DNA-bd_sf"/>
</dbReference>
<reference evidence="7 8" key="1">
    <citation type="submission" date="2020-08" db="EMBL/GenBank/DDBJ databases">
        <title>Genome sequencing of Purple Non-Sulfur Bacteria from various extreme environments.</title>
        <authorList>
            <person name="Mayer M."/>
        </authorList>
    </citation>
    <scope>NUCLEOTIDE SEQUENCE [LARGE SCALE GENOMIC DNA]</scope>
    <source>
        <strain evidence="7 8">JA135</strain>
    </source>
</reference>
<accession>A0A7W6RY24</accession>
<dbReference type="PANTHER" id="PTHR30136">
    <property type="entry name" value="HELIX-TURN-HELIX TRANSCRIPTIONAL REGULATOR, ICLR FAMILY"/>
    <property type="match status" value="1"/>
</dbReference>
<dbReference type="InterPro" id="IPR036390">
    <property type="entry name" value="WH_DNA-bd_sf"/>
</dbReference>
<dbReference type="GO" id="GO:0003677">
    <property type="term" value="F:DNA binding"/>
    <property type="evidence" value="ECO:0007669"/>
    <property type="project" value="UniProtKB-KW"/>
</dbReference>
<feature type="region of interest" description="Disordered" evidence="4">
    <location>
        <begin position="1"/>
        <end position="44"/>
    </location>
</feature>